<accession>A0ABS1YRT4</accession>
<feature type="chain" id="PRO_5046266551" evidence="2">
    <location>
        <begin position="36"/>
        <end position="95"/>
    </location>
</feature>
<evidence type="ECO:0000256" key="2">
    <source>
        <dbReference type="SAM" id="SignalP"/>
    </source>
</evidence>
<feature type="region of interest" description="Disordered" evidence="1">
    <location>
        <begin position="32"/>
        <end position="95"/>
    </location>
</feature>
<dbReference type="RefSeq" id="WP_203152452.1">
    <property type="nucleotide sequence ID" value="NZ_JAEVHL010000484.1"/>
</dbReference>
<dbReference type="Proteomes" id="UP000622245">
    <property type="component" value="Unassembled WGS sequence"/>
</dbReference>
<evidence type="ECO:0000256" key="1">
    <source>
        <dbReference type="SAM" id="MobiDB-lite"/>
    </source>
</evidence>
<feature type="compositionally biased region" description="Basic and acidic residues" evidence="1">
    <location>
        <begin position="54"/>
        <end position="70"/>
    </location>
</feature>
<keyword evidence="4" id="KW-1185">Reference proteome</keyword>
<gene>
    <name evidence="3" type="ORF">JM949_35785</name>
</gene>
<proteinExistence type="predicted"/>
<comment type="caution">
    <text evidence="3">The sequence shown here is derived from an EMBL/GenBank/DDBJ whole genome shotgun (WGS) entry which is preliminary data.</text>
</comment>
<keyword evidence="2" id="KW-0732">Signal</keyword>
<organism evidence="3 4">
    <name type="scientific">Micromonospora tarensis</name>
    <dbReference type="NCBI Taxonomy" id="2806100"/>
    <lineage>
        <taxon>Bacteria</taxon>
        <taxon>Bacillati</taxon>
        <taxon>Actinomycetota</taxon>
        <taxon>Actinomycetes</taxon>
        <taxon>Micromonosporales</taxon>
        <taxon>Micromonosporaceae</taxon>
        <taxon>Micromonospora</taxon>
    </lineage>
</organism>
<protein>
    <submittedName>
        <fullName evidence="3">Uncharacterized protein</fullName>
    </submittedName>
</protein>
<reference evidence="3 4" key="1">
    <citation type="submission" date="2021-01" db="EMBL/GenBank/DDBJ databases">
        <title>Draft genome sequence of Micromonospora sp. strain STR1s_6.</title>
        <authorList>
            <person name="Karlyshev A."/>
            <person name="Jawad R."/>
        </authorList>
    </citation>
    <scope>NUCLEOTIDE SEQUENCE [LARGE SCALE GENOMIC DNA]</scope>
    <source>
        <strain evidence="3 4">STR1S-6</strain>
    </source>
</reference>
<evidence type="ECO:0000313" key="4">
    <source>
        <dbReference type="Proteomes" id="UP000622245"/>
    </source>
</evidence>
<name>A0ABS1YRT4_9ACTN</name>
<sequence length="95" mass="9601">MATGTSGNRLRRLALPTLAFALVIGTAGVARPASAAPAGASGNGSGAGYFTAGSDKRVTLTDGADRRPDGRNTTGQRAADETRPGRYIVELRGSP</sequence>
<feature type="signal peptide" evidence="2">
    <location>
        <begin position="1"/>
        <end position="35"/>
    </location>
</feature>
<evidence type="ECO:0000313" key="3">
    <source>
        <dbReference type="EMBL" id="MBM0280130.1"/>
    </source>
</evidence>
<dbReference type="EMBL" id="JAEVHL010000484">
    <property type="protein sequence ID" value="MBM0280130.1"/>
    <property type="molecule type" value="Genomic_DNA"/>
</dbReference>